<dbReference type="AlphaFoldDB" id="A0A2X0M1H0"/>
<dbReference type="InterPro" id="IPR055410">
    <property type="entry name" value="Beta-prop_CAF1B_HIR1"/>
</dbReference>
<evidence type="ECO:0000256" key="5">
    <source>
        <dbReference type="ARBA" id="ARBA00022853"/>
    </source>
</evidence>
<protein>
    <submittedName>
        <fullName evidence="10">BQ5605_C018g08747 protein</fullName>
    </submittedName>
</protein>
<dbReference type="GO" id="GO:0006281">
    <property type="term" value="P:DNA repair"/>
    <property type="evidence" value="ECO:0007669"/>
    <property type="project" value="UniProtKB-KW"/>
</dbReference>
<dbReference type="GO" id="GO:0006335">
    <property type="term" value="P:DNA replication-dependent chromatin assembly"/>
    <property type="evidence" value="ECO:0007669"/>
    <property type="project" value="InterPro"/>
</dbReference>
<dbReference type="EMBL" id="FQNC01000020">
    <property type="protein sequence ID" value="SGY26572.1"/>
    <property type="molecule type" value="Genomic_DNA"/>
</dbReference>
<dbReference type="GO" id="GO:0005634">
    <property type="term" value="C:nucleus"/>
    <property type="evidence" value="ECO:0007669"/>
    <property type="project" value="UniProtKB-SubCell"/>
</dbReference>
<evidence type="ECO:0000256" key="1">
    <source>
        <dbReference type="ARBA" id="ARBA00004123"/>
    </source>
</evidence>
<dbReference type="InterPro" id="IPR015943">
    <property type="entry name" value="WD40/YVTN_repeat-like_dom_sf"/>
</dbReference>
<proteinExistence type="predicted"/>
<comment type="subcellular location">
    <subcellularLocation>
        <location evidence="1">Nucleus</location>
    </subcellularLocation>
</comment>
<dbReference type="GO" id="GO:0033186">
    <property type="term" value="C:CAF-1 complex"/>
    <property type="evidence" value="ECO:0007669"/>
    <property type="project" value="TreeGrafter"/>
</dbReference>
<keyword evidence="5" id="KW-0156">Chromatin regulator</keyword>
<dbReference type="InterPro" id="IPR036322">
    <property type="entry name" value="WD40_repeat_dom_sf"/>
</dbReference>
<dbReference type="InterPro" id="IPR045145">
    <property type="entry name" value="PTHR15271"/>
</dbReference>
<keyword evidence="7" id="KW-0539">Nucleus</keyword>
<evidence type="ECO:0000256" key="4">
    <source>
        <dbReference type="ARBA" id="ARBA00022763"/>
    </source>
</evidence>
<keyword evidence="4" id="KW-0227">DNA damage</keyword>
<evidence type="ECO:0000313" key="10">
    <source>
        <dbReference type="EMBL" id="SGY26572.1"/>
    </source>
</evidence>
<feature type="compositionally biased region" description="Polar residues" evidence="8">
    <location>
        <begin position="66"/>
        <end position="85"/>
    </location>
</feature>
<organism evidence="10 11">
    <name type="scientific">Microbotryum silenes-dioicae</name>
    <dbReference type="NCBI Taxonomy" id="796604"/>
    <lineage>
        <taxon>Eukaryota</taxon>
        <taxon>Fungi</taxon>
        <taxon>Dikarya</taxon>
        <taxon>Basidiomycota</taxon>
        <taxon>Pucciniomycotina</taxon>
        <taxon>Microbotryomycetes</taxon>
        <taxon>Microbotryales</taxon>
        <taxon>Microbotryaceae</taxon>
        <taxon>Microbotryum</taxon>
    </lineage>
</organism>
<name>A0A2X0M1H0_9BASI</name>
<dbReference type="GO" id="GO:0006334">
    <property type="term" value="P:nucleosome assembly"/>
    <property type="evidence" value="ECO:0007669"/>
    <property type="project" value="TreeGrafter"/>
</dbReference>
<dbReference type="PANTHER" id="PTHR15271">
    <property type="entry name" value="CHROMATIN ASSEMBLY FACTOR 1 SUBUNIT B"/>
    <property type="match status" value="1"/>
</dbReference>
<keyword evidence="2" id="KW-0853">WD repeat</keyword>
<evidence type="ECO:0000313" key="11">
    <source>
        <dbReference type="Proteomes" id="UP000249464"/>
    </source>
</evidence>
<feature type="region of interest" description="Disordered" evidence="8">
    <location>
        <begin position="187"/>
        <end position="212"/>
    </location>
</feature>
<evidence type="ECO:0000259" key="9">
    <source>
        <dbReference type="Pfam" id="PF24105"/>
    </source>
</evidence>
<feature type="region of interest" description="Disordered" evidence="8">
    <location>
        <begin position="384"/>
        <end position="417"/>
    </location>
</feature>
<evidence type="ECO:0000256" key="2">
    <source>
        <dbReference type="ARBA" id="ARBA00022574"/>
    </source>
</evidence>
<evidence type="ECO:0000256" key="6">
    <source>
        <dbReference type="ARBA" id="ARBA00023204"/>
    </source>
</evidence>
<feature type="region of interest" description="Disordered" evidence="8">
    <location>
        <begin position="60"/>
        <end position="103"/>
    </location>
</feature>
<dbReference type="Gene3D" id="2.130.10.10">
    <property type="entry name" value="YVTN repeat-like/Quinoprotein amine dehydrogenase"/>
    <property type="match status" value="1"/>
</dbReference>
<feature type="domain" description="CAF1B/HIR1 beta-propeller" evidence="9">
    <location>
        <begin position="245"/>
        <end position="316"/>
    </location>
</feature>
<keyword evidence="3" id="KW-0677">Repeat</keyword>
<gene>
    <name evidence="10" type="primary">BQ5605_C018g08747</name>
    <name evidence="10" type="ORF">BQ5605_C018G08747</name>
</gene>
<evidence type="ECO:0000256" key="3">
    <source>
        <dbReference type="ARBA" id="ARBA00022737"/>
    </source>
</evidence>
<dbReference type="Pfam" id="PF24105">
    <property type="entry name" value="Beta-prop_CAF1B_HIR1"/>
    <property type="match status" value="1"/>
</dbReference>
<keyword evidence="11" id="KW-1185">Reference proteome</keyword>
<dbReference type="Proteomes" id="UP000249464">
    <property type="component" value="Unassembled WGS sequence"/>
</dbReference>
<evidence type="ECO:0000256" key="8">
    <source>
        <dbReference type="SAM" id="MobiDB-lite"/>
    </source>
</evidence>
<reference evidence="10 11" key="1">
    <citation type="submission" date="2016-11" db="EMBL/GenBank/DDBJ databases">
        <authorList>
            <person name="Jaros S."/>
            <person name="Januszkiewicz K."/>
            <person name="Wedrychowicz H."/>
        </authorList>
    </citation>
    <scope>NUCLEOTIDE SEQUENCE [LARGE SCALE GENOMIC DNA]</scope>
</reference>
<dbReference type="STRING" id="796604.A0A2X0M1H0"/>
<keyword evidence="6" id="KW-0234">DNA repair</keyword>
<feature type="compositionally biased region" description="Acidic residues" evidence="8">
    <location>
        <begin position="199"/>
        <end position="212"/>
    </location>
</feature>
<evidence type="ECO:0000256" key="7">
    <source>
        <dbReference type="ARBA" id="ARBA00023242"/>
    </source>
</evidence>
<dbReference type="SUPFAM" id="SSF50978">
    <property type="entry name" value="WD40 repeat-like"/>
    <property type="match status" value="1"/>
</dbReference>
<sequence length="417" mass="44435">MSTATLQSPASAFVPSTIRSVGGSGGRVETLRLYTDSNATFYFRRLAWSPDGSLLLTPAGIFEPPNESTSTQDQPMRNSIPSTSSTKRKANEDEIPSANASGPRPTVYLYSRANITRPPIAHLPGHRTTSIAVRFCPVLWRLRDFNESGVRHGEGLGEGLQSQHEVNEPCVMIDLRRGETVCADLGRPSAASTSKAEDWDGDGDGDGDEENDDCVVIEPRLSGGSEGLRGPKQASISDVLPSPVVLFDLPYRMIYAVATMDCVYLYDTQQASPIAMFANLHYAPFTDLAWSPDGQTLVLSAEDGYCTVVAFDEHELGIPHDLDGAHELPALPATMAAFDGPIAVQPPSEFATVTTPAHAALPALFASMTGGTALLEVPGDKRAATNEAGHAPTNEPPKKKKKAVLVHHGPLGSSMTG</sequence>
<accession>A0A2X0M1H0</accession>
<dbReference type="PANTHER" id="PTHR15271:SF4">
    <property type="entry name" value="CHROMATIN ASSEMBLY FACTOR 1 SUBUNIT B"/>
    <property type="match status" value="1"/>
</dbReference>